<protein>
    <submittedName>
        <fullName evidence="2">LpqB family beta-propeller domain-containing protein</fullName>
    </submittedName>
</protein>
<dbReference type="PROSITE" id="PS51257">
    <property type="entry name" value="PROKAR_LIPOPROTEIN"/>
    <property type="match status" value="1"/>
</dbReference>
<proteinExistence type="predicted"/>
<dbReference type="InterPro" id="IPR011041">
    <property type="entry name" value="Quinoprot_gluc/sorb_DH_b-prop"/>
</dbReference>
<comment type="caution">
    <text evidence="2">The sequence shown here is derived from an EMBL/GenBank/DDBJ whole genome shotgun (WGS) entry which is preliminary data.</text>
</comment>
<dbReference type="Pfam" id="PF10646">
    <property type="entry name" value="Germane"/>
    <property type="match status" value="1"/>
</dbReference>
<dbReference type="InterPro" id="IPR019606">
    <property type="entry name" value="GerMN"/>
</dbReference>
<dbReference type="Pfam" id="PF25976">
    <property type="entry name" value="LpqB_N"/>
    <property type="match status" value="1"/>
</dbReference>
<dbReference type="EMBL" id="BAABIM010000001">
    <property type="protein sequence ID" value="GAA4676358.1"/>
    <property type="molecule type" value="Genomic_DNA"/>
</dbReference>
<reference evidence="3" key="1">
    <citation type="journal article" date="2019" name="Int. J. Syst. Evol. Microbiol.">
        <title>The Global Catalogue of Microorganisms (GCM) 10K type strain sequencing project: providing services to taxonomists for standard genome sequencing and annotation.</title>
        <authorList>
            <consortium name="The Broad Institute Genomics Platform"/>
            <consortium name="The Broad Institute Genome Sequencing Center for Infectious Disease"/>
            <person name="Wu L."/>
            <person name="Ma J."/>
        </authorList>
    </citation>
    <scope>NUCLEOTIDE SEQUENCE [LARGE SCALE GENOMIC DNA]</scope>
    <source>
        <strain evidence="3">JCM 18127</strain>
    </source>
</reference>
<keyword evidence="3" id="KW-1185">Reference proteome</keyword>
<dbReference type="InterPro" id="IPR018910">
    <property type="entry name" value="LpqB_C"/>
</dbReference>
<evidence type="ECO:0000313" key="2">
    <source>
        <dbReference type="EMBL" id="GAA4676358.1"/>
    </source>
</evidence>
<evidence type="ECO:0000313" key="3">
    <source>
        <dbReference type="Proteomes" id="UP001500621"/>
    </source>
</evidence>
<dbReference type="SUPFAM" id="SSF50952">
    <property type="entry name" value="Soluble quinoprotein glucose dehydrogenase"/>
    <property type="match status" value="1"/>
</dbReference>
<organism evidence="2 3">
    <name type="scientific">Nocardioides nanhaiensis</name>
    <dbReference type="NCBI Taxonomy" id="1476871"/>
    <lineage>
        <taxon>Bacteria</taxon>
        <taxon>Bacillati</taxon>
        <taxon>Actinomycetota</taxon>
        <taxon>Actinomycetes</taxon>
        <taxon>Propionibacteriales</taxon>
        <taxon>Nocardioidaceae</taxon>
        <taxon>Nocardioides</taxon>
    </lineage>
</organism>
<accession>A0ABP8W1C6</accession>
<dbReference type="SMART" id="SM00909">
    <property type="entry name" value="Germane"/>
    <property type="match status" value="1"/>
</dbReference>
<dbReference type="Proteomes" id="UP001500621">
    <property type="component" value="Unassembled WGS sequence"/>
</dbReference>
<dbReference type="Pfam" id="PF10647">
    <property type="entry name" value="Gmad1"/>
    <property type="match status" value="1"/>
</dbReference>
<gene>
    <name evidence="2" type="ORF">GCM10023226_11970</name>
</gene>
<sequence>MSARLRRRRAPRALLVALVGALALLGAGCTGMPTSGPVVETRADPEVDQARPMGIDAAPPEPGASPAEVANGFLDAMKAWPQNFEVARQYLAQEDQASWNPDQATIVYADRGPILTDAGPQGSVGLRLVDAARIDATGAWQGDLPASAETLRLRLVEEDGEYRIADPPDQHVVPTDWFAERFRQANLYFFDPTSRILVPEPVYVPVGEQLASTLVQRLIAGPVVPDVTTTAFPSGLQVELSVPVSDDGVADIRLEGAPAPRSQDVVDRMLAQLAWTLGQEGITAVRLNIAGEEIRASGAPTSSDGAYDVDRAPQVDPAGANASTALFGLASGRLVSGTVEGALTPVSGPFGTRPSGLRAVSVDPDGETAAGVSLDGTRVLVAPVAEPLAEEPVEPVEVASGTDLLPPAWDFDGRIWLVDRTGAGVEVSYVSRGAQRVVEVPGVTGQQVSAFTVSRDGTRFVAVVRGADGDEVRVGRVVLRDARAIARVLPATSIETETGQGRIVDLTWTSTTTLAALTPVVLRERYEVRSLGVDGAPTVSDTTSVNGAVLGLVGTPVPDQSVYAATAASLFDLTTLTSRVFEGPIISLDYAG</sequence>
<name>A0ABP8W1C6_9ACTN</name>
<evidence type="ECO:0000259" key="1">
    <source>
        <dbReference type="SMART" id="SM00909"/>
    </source>
</evidence>
<dbReference type="RefSeq" id="WP_345263635.1">
    <property type="nucleotide sequence ID" value="NZ_BAABIM010000001.1"/>
</dbReference>
<feature type="domain" description="GerMN" evidence="1">
    <location>
        <begin position="211"/>
        <end position="298"/>
    </location>
</feature>
<dbReference type="InterPro" id="IPR059026">
    <property type="entry name" value="LpqB_N"/>
</dbReference>